<keyword evidence="1" id="KW-1185">Reference proteome</keyword>
<dbReference type="RefSeq" id="XP_075097881.1">
    <property type="nucleotide sequence ID" value="XM_075241780.1"/>
</dbReference>
<protein>
    <submittedName>
        <fullName evidence="2">Uncharacterized protein LOC142175200</fullName>
    </submittedName>
</protein>
<proteinExistence type="predicted"/>
<evidence type="ECO:0000313" key="2">
    <source>
        <dbReference type="RefSeq" id="XP_075097881.1"/>
    </source>
</evidence>
<organism evidence="1 2">
    <name type="scientific">Nicotiana tabacum</name>
    <name type="common">Common tobacco</name>
    <dbReference type="NCBI Taxonomy" id="4097"/>
    <lineage>
        <taxon>Eukaryota</taxon>
        <taxon>Viridiplantae</taxon>
        <taxon>Streptophyta</taxon>
        <taxon>Embryophyta</taxon>
        <taxon>Tracheophyta</taxon>
        <taxon>Spermatophyta</taxon>
        <taxon>Magnoliopsida</taxon>
        <taxon>eudicotyledons</taxon>
        <taxon>Gunneridae</taxon>
        <taxon>Pentapetalae</taxon>
        <taxon>asterids</taxon>
        <taxon>lamiids</taxon>
        <taxon>Solanales</taxon>
        <taxon>Solanaceae</taxon>
        <taxon>Nicotianoideae</taxon>
        <taxon>Nicotianeae</taxon>
        <taxon>Nicotiana</taxon>
    </lineage>
</organism>
<dbReference type="Proteomes" id="UP000790787">
    <property type="component" value="Chromosome 21"/>
</dbReference>
<reference evidence="1" key="1">
    <citation type="journal article" date="2014" name="Nat. Commun.">
        <title>The tobacco genome sequence and its comparison with those of tomato and potato.</title>
        <authorList>
            <person name="Sierro N."/>
            <person name="Battey J.N."/>
            <person name="Ouadi S."/>
            <person name="Bakaher N."/>
            <person name="Bovet L."/>
            <person name="Willig A."/>
            <person name="Goepfert S."/>
            <person name="Peitsch M.C."/>
            <person name="Ivanov N.V."/>
        </authorList>
    </citation>
    <scope>NUCLEOTIDE SEQUENCE [LARGE SCALE GENOMIC DNA]</scope>
</reference>
<accession>A0AC58TKW9</accession>
<name>A0AC58TKW9_TOBAC</name>
<evidence type="ECO:0000313" key="1">
    <source>
        <dbReference type="Proteomes" id="UP000790787"/>
    </source>
</evidence>
<sequence length="524" mass="59929">MKIVLRAKRKLGFITGTCTKDQFTHDLGEDWERVNATVLTWIMNTLLPELVNEIVYANNAHEVWADLNDRFDKISGSRFYNLHREIATVSQGTSSISTYHYRLKLLWDEYSALIPTLPITPETREFITQLEKQKLFQFLMGLNESYSAIRSKMLLMSPSPSVSRTYAMLIHEESQRKVCMSNTPMNEVSDSTALMSSRDNTQKFKRYGNLYCEYYRTKGHTKDTCYKLVGYPPGFKGKRKQEYRQTNSAMSDGFHAKDDMFQAATTADSNIARQGMHNYFFDEQYNQIMKLLNQDKGEEFAVNMAGNIDLQLTQICDIPWIIDTRATNHMTSNISLLTDITRLLTPKEDLCTGKVKEIGKEKGGLYLVLPYGSSANKPRQQIKSCLVEDTTTDNNVWHRRLGHVPAREMQVPAQEMGQPHAENEDAVPQLDDLSNSNDEEIPVQQPEHAANVASEEVSHMQLRRTSRGSKPPIWTKDYIFPTMKPSSSTCMYPMSNYLGYDTLSTTYQTYLAEVSIDVQPASYN</sequence>
<reference evidence="2" key="2">
    <citation type="submission" date="2025-08" db="UniProtKB">
        <authorList>
            <consortium name="RefSeq"/>
        </authorList>
    </citation>
    <scope>IDENTIFICATION</scope>
    <source>
        <tissue evidence="2">Leaf</tissue>
    </source>
</reference>
<gene>
    <name evidence="2" type="primary">LOC142175200</name>
</gene>